<dbReference type="EMBL" id="JAGKQM010000008">
    <property type="protein sequence ID" value="KAH0915557.1"/>
    <property type="molecule type" value="Genomic_DNA"/>
</dbReference>
<protein>
    <submittedName>
        <fullName evidence="1">Uncharacterized protein</fullName>
    </submittedName>
</protein>
<gene>
    <name evidence="1" type="ORF">HID58_030003</name>
</gene>
<proteinExistence type="predicted"/>
<evidence type="ECO:0000313" key="1">
    <source>
        <dbReference type="EMBL" id="KAH0915557.1"/>
    </source>
</evidence>
<sequence>METELSPNCQNAVCRKRHVTNTAQSLSSTGIACLSRNNTFNQGSSRNKRTYGQPLSFSLISSPQRLTLKRRRLVRE</sequence>
<reference evidence="1 2" key="1">
    <citation type="submission" date="2021-05" db="EMBL/GenBank/DDBJ databases">
        <title>Genome Assembly of Synthetic Allotetraploid Brassica napus Reveals Homoeologous Exchanges between Subgenomes.</title>
        <authorList>
            <person name="Davis J.T."/>
        </authorList>
    </citation>
    <scope>NUCLEOTIDE SEQUENCE [LARGE SCALE GENOMIC DNA]</scope>
    <source>
        <strain evidence="2">cv. Da-Ae</strain>
        <tissue evidence="1">Seedling</tissue>
    </source>
</reference>
<comment type="caution">
    <text evidence="1">The sequence shown here is derived from an EMBL/GenBank/DDBJ whole genome shotgun (WGS) entry which is preliminary data.</text>
</comment>
<accession>A0ABQ8CEP0</accession>
<keyword evidence="2" id="KW-1185">Reference proteome</keyword>
<dbReference type="Proteomes" id="UP000824890">
    <property type="component" value="Unassembled WGS sequence"/>
</dbReference>
<evidence type="ECO:0000313" key="2">
    <source>
        <dbReference type="Proteomes" id="UP000824890"/>
    </source>
</evidence>
<organism evidence="1 2">
    <name type="scientific">Brassica napus</name>
    <name type="common">Rape</name>
    <dbReference type="NCBI Taxonomy" id="3708"/>
    <lineage>
        <taxon>Eukaryota</taxon>
        <taxon>Viridiplantae</taxon>
        <taxon>Streptophyta</taxon>
        <taxon>Embryophyta</taxon>
        <taxon>Tracheophyta</taxon>
        <taxon>Spermatophyta</taxon>
        <taxon>Magnoliopsida</taxon>
        <taxon>eudicotyledons</taxon>
        <taxon>Gunneridae</taxon>
        <taxon>Pentapetalae</taxon>
        <taxon>rosids</taxon>
        <taxon>malvids</taxon>
        <taxon>Brassicales</taxon>
        <taxon>Brassicaceae</taxon>
        <taxon>Brassiceae</taxon>
        <taxon>Brassica</taxon>
    </lineage>
</organism>
<name>A0ABQ8CEP0_BRANA</name>